<keyword evidence="4" id="KW-1185">Reference proteome</keyword>
<dbReference type="PRINTS" id="PR00625">
    <property type="entry name" value="JDOMAIN"/>
</dbReference>
<comment type="caution">
    <text evidence="3">The sequence shown here is derived from an EMBL/GenBank/DDBJ whole genome shotgun (WGS) entry which is preliminary data.</text>
</comment>
<dbReference type="InterPro" id="IPR051948">
    <property type="entry name" value="Hsp70_co-chaperone_J-domain"/>
</dbReference>
<dbReference type="RefSeq" id="XP_060293991.1">
    <property type="nucleotide sequence ID" value="XM_060436179.1"/>
</dbReference>
<dbReference type="GO" id="GO:0005783">
    <property type="term" value="C:endoplasmic reticulum"/>
    <property type="evidence" value="ECO:0007669"/>
    <property type="project" value="TreeGrafter"/>
</dbReference>
<dbReference type="GeneID" id="85319449"/>
<organism evidence="3 4">
    <name type="scientific">Lasiosphaeria miniovina</name>
    <dbReference type="NCBI Taxonomy" id="1954250"/>
    <lineage>
        <taxon>Eukaryota</taxon>
        <taxon>Fungi</taxon>
        <taxon>Dikarya</taxon>
        <taxon>Ascomycota</taxon>
        <taxon>Pezizomycotina</taxon>
        <taxon>Sordariomycetes</taxon>
        <taxon>Sordariomycetidae</taxon>
        <taxon>Sordariales</taxon>
        <taxon>Lasiosphaeriaceae</taxon>
        <taxon>Lasiosphaeria</taxon>
    </lineage>
</organism>
<reference evidence="3" key="1">
    <citation type="submission" date="2023-06" db="EMBL/GenBank/DDBJ databases">
        <title>Genome-scale phylogeny and comparative genomics of the fungal order Sordariales.</title>
        <authorList>
            <consortium name="Lawrence Berkeley National Laboratory"/>
            <person name="Hensen N."/>
            <person name="Bonometti L."/>
            <person name="Westerberg I."/>
            <person name="Brannstrom I.O."/>
            <person name="Guillou S."/>
            <person name="Cros-Aarteil S."/>
            <person name="Calhoun S."/>
            <person name="Haridas S."/>
            <person name="Kuo A."/>
            <person name="Mondo S."/>
            <person name="Pangilinan J."/>
            <person name="Riley R."/>
            <person name="LaButti K."/>
            <person name="Andreopoulos B."/>
            <person name="Lipzen A."/>
            <person name="Chen C."/>
            <person name="Yanf M."/>
            <person name="Daum C."/>
            <person name="Ng V."/>
            <person name="Clum A."/>
            <person name="Steindorff A."/>
            <person name="Ohm R."/>
            <person name="Martin F."/>
            <person name="Silar P."/>
            <person name="Natvig D."/>
            <person name="Lalanne C."/>
            <person name="Gautier V."/>
            <person name="Ament-velasquez S.L."/>
            <person name="Kruys A."/>
            <person name="Hutchinson M.I."/>
            <person name="Powell A.J."/>
            <person name="Barry K."/>
            <person name="Miller A.N."/>
            <person name="Grigoriev I.V."/>
            <person name="Debuchy R."/>
            <person name="Gladieux P."/>
            <person name="Thoren M.H."/>
            <person name="Johannesson H."/>
        </authorList>
    </citation>
    <scope>NUCLEOTIDE SEQUENCE</scope>
    <source>
        <strain evidence="3">SMH2392-1A</strain>
    </source>
</reference>
<dbReference type="CDD" id="cd06257">
    <property type="entry name" value="DnaJ"/>
    <property type="match status" value="1"/>
</dbReference>
<evidence type="ECO:0000259" key="2">
    <source>
        <dbReference type="PROSITE" id="PS50076"/>
    </source>
</evidence>
<dbReference type="AlphaFoldDB" id="A0AA40DUV5"/>
<feature type="non-terminal residue" evidence="3">
    <location>
        <position position="1"/>
    </location>
</feature>
<dbReference type="SUPFAM" id="SSF46565">
    <property type="entry name" value="Chaperone J-domain"/>
    <property type="match status" value="1"/>
</dbReference>
<evidence type="ECO:0000256" key="1">
    <source>
        <dbReference type="ARBA" id="ARBA00023186"/>
    </source>
</evidence>
<dbReference type="PROSITE" id="PS50076">
    <property type="entry name" value="DNAJ_2"/>
    <property type="match status" value="1"/>
</dbReference>
<dbReference type="Gene3D" id="1.10.287.110">
    <property type="entry name" value="DnaJ domain"/>
    <property type="match status" value="1"/>
</dbReference>
<dbReference type="SMART" id="SM00271">
    <property type="entry name" value="DnaJ"/>
    <property type="match status" value="1"/>
</dbReference>
<keyword evidence="1" id="KW-0143">Chaperone</keyword>
<dbReference type="GO" id="GO:0051787">
    <property type="term" value="F:misfolded protein binding"/>
    <property type="evidence" value="ECO:0007669"/>
    <property type="project" value="TreeGrafter"/>
</dbReference>
<accession>A0AA40DUV5</accession>
<evidence type="ECO:0000313" key="4">
    <source>
        <dbReference type="Proteomes" id="UP001172101"/>
    </source>
</evidence>
<proteinExistence type="predicted"/>
<dbReference type="InterPro" id="IPR036869">
    <property type="entry name" value="J_dom_sf"/>
</dbReference>
<gene>
    <name evidence="3" type="ORF">B0T26DRAFT_626103</name>
</gene>
<dbReference type="PANTHER" id="PTHR44360:SF1">
    <property type="entry name" value="DNAJ HOMOLOG SUBFAMILY B MEMBER 9"/>
    <property type="match status" value="1"/>
</dbReference>
<dbReference type="PANTHER" id="PTHR44360">
    <property type="entry name" value="DNAJ HOMOLOG SUBFAMILY B MEMBER 9"/>
    <property type="match status" value="1"/>
</dbReference>
<evidence type="ECO:0000313" key="3">
    <source>
        <dbReference type="EMBL" id="KAK0712668.1"/>
    </source>
</evidence>
<sequence length="74" mass="8485">LYDRLGIHHTATHEDVKQSYRKAALKWHPDKNTDSQAEDRFKECSEAYEVLADPSRRQAYDRHGLSAATSSNPN</sequence>
<dbReference type="Pfam" id="PF00226">
    <property type="entry name" value="DnaJ"/>
    <property type="match status" value="1"/>
</dbReference>
<dbReference type="GO" id="GO:0036503">
    <property type="term" value="P:ERAD pathway"/>
    <property type="evidence" value="ECO:0007669"/>
    <property type="project" value="TreeGrafter"/>
</dbReference>
<dbReference type="Proteomes" id="UP001172101">
    <property type="component" value="Unassembled WGS sequence"/>
</dbReference>
<dbReference type="EMBL" id="JAUIRO010000005">
    <property type="protein sequence ID" value="KAK0712668.1"/>
    <property type="molecule type" value="Genomic_DNA"/>
</dbReference>
<protein>
    <submittedName>
        <fullName evidence="3">DnaJ domain-containing protein</fullName>
    </submittedName>
</protein>
<dbReference type="InterPro" id="IPR001623">
    <property type="entry name" value="DnaJ_domain"/>
</dbReference>
<name>A0AA40DUV5_9PEZI</name>
<dbReference type="GO" id="GO:0051087">
    <property type="term" value="F:protein-folding chaperone binding"/>
    <property type="evidence" value="ECO:0007669"/>
    <property type="project" value="TreeGrafter"/>
</dbReference>
<feature type="domain" description="J" evidence="2">
    <location>
        <begin position="1"/>
        <end position="64"/>
    </location>
</feature>
<feature type="non-terminal residue" evidence="3">
    <location>
        <position position="74"/>
    </location>
</feature>